<sequence>MAEEAVGDEPKQNSNPEPVKKEKRRGFLSRLWRGVFGGRSEDYEKKLQYLSKEETSVHARMKRRARTSKKMARDVIVLAFLLEIAAVGYSIIATRGVDLTWQMRAVRVLPIFVVPALAFAMYTAIVNLTRILDQKDEKTLEKLRAERKAKIDELKERTNYYSTQQLIQRYDLDPAAKAAAATVLASKLGADSGLKMFLGDEKNPNALMGKSSDVEPVQSTGLRNRRPSHIRSHSTGSTGSTGMLQFTEEATNELEDENEEAAFQNKMVEHYRGPPPTDGSILSRLVAFLVGEDPAQSYALICGNCRMHNGLARKEDFPYITYYCPHCHALNGPRQPDAHESGSSSGLLTPHSIGDANTNIARSVTGGDVRTNLETVQELDVGSSVTVEKEN</sequence>
<dbReference type="EMBL" id="CM037011">
    <property type="protein sequence ID" value="KAH7692134.1"/>
    <property type="molecule type" value="Genomic_DNA"/>
</dbReference>
<proteinExistence type="predicted"/>
<evidence type="ECO:0000313" key="2">
    <source>
        <dbReference type="Proteomes" id="UP000827976"/>
    </source>
</evidence>
<gene>
    <name evidence="1" type="ORF">IHE45_01G045400</name>
</gene>
<evidence type="ECO:0000313" key="1">
    <source>
        <dbReference type="EMBL" id="KAH7692134.1"/>
    </source>
</evidence>
<organism evidence="1 2">
    <name type="scientific">Dioscorea alata</name>
    <name type="common">Purple yam</name>
    <dbReference type="NCBI Taxonomy" id="55571"/>
    <lineage>
        <taxon>Eukaryota</taxon>
        <taxon>Viridiplantae</taxon>
        <taxon>Streptophyta</taxon>
        <taxon>Embryophyta</taxon>
        <taxon>Tracheophyta</taxon>
        <taxon>Spermatophyta</taxon>
        <taxon>Magnoliopsida</taxon>
        <taxon>Liliopsida</taxon>
        <taxon>Dioscoreales</taxon>
        <taxon>Dioscoreaceae</taxon>
        <taxon>Dioscorea</taxon>
    </lineage>
</organism>
<keyword evidence="2" id="KW-1185">Reference proteome</keyword>
<protein>
    <submittedName>
        <fullName evidence="1">Lunapark domain-containing protein</fullName>
    </submittedName>
</protein>
<accession>A0ACB7WUQ9</accession>
<comment type="caution">
    <text evidence="1">The sequence shown here is derived from an EMBL/GenBank/DDBJ whole genome shotgun (WGS) entry which is preliminary data.</text>
</comment>
<dbReference type="Proteomes" id="UP000827976">
    <property type="component" value="Chromosome 1"/>
</dbReference>
<name>A0ACB7WUQ9_DIOAL</name>
<reference evidence="2" key="1">
    <citation type="journal article" date="2022" name="Nat. Commun.">
        <title>Chromosome evolution and the genetic basis of agronomically important traits in greater yam.</title>
        <authorList>
            <person name="Bredeson J.V."/>
            <person name="Lyons J.B."/>
            <person name="Oniyinde I.O."/>
            <person name="Okereke N.R."/>
            <person name="Kolade O."/>
            <person name="Nnabue I."/>
            <person name="Nwadili C.O."/>
            <person name="Hribova E."/>
            <person name="Parker M."/>
            <person name="Nwogha J."/>
            <person name="Shu S."/>
            <person name="Carlson J."/>
            <person name="Kariba R."/>
            <person name="Muthemba S."/>
            <person name="Knop K."/>
            <person name="Barton G.J."/>
            <person name="Sherwood A.V."/>
            <person name="Lopez-Montes A."/>
            <person name="Asiedu R."/>
            <person name="Jamnadass R."/>
            <person name="Muchugi A."/>
            <person name="Goodstein D."/>
            <person name="Egesi C.N."/>
            <person name="Featherston J."/>
            <person name="Asfaw A."/>
            <person name="Simpson G.G."/>
            <person name="Dolezel J."/>
            <person name="Hendre P.S."/>
            <person name="Van Deynze A."/>
            <person name="Kumar P.L."/>
            <person name="Obidiegwu J.E."/>
            <person name="Bhattacharjee R."/>
            <person name="Rokhsar D.S."/>
        </authorList>
    </citation>
    <scope>NUCLEOTIDE SEQUENCE [LARGE SCALE GENOMIC DNA]</scope>
    <source>
        <strain evidence="2">cv. TDa95/00328</strain>
    </source>
</reference>